<dbReference type="InterPro" id="IPR010982">
    <property type="entry name" value="Lambda_DNA-bd_dom_sf"/>
</dbReference>
<sequence>MLVRTKKHHTESVRFVGPPAAIERLRKLARETGVAEEAESIPASMLNPELDSNPGGVYLKGIRHRNSLSQEQLAKLTGIPRRHISEMENGKRTIGKENAKKMARALGCDYRAFL</sequence>
<name>A0A9X4RR10_9BACT</name>
<evidence type="ECO:0000313" key="3">
    <source>
        <dbReference type="Proteomes" id="UP001154240"/>
    </source>
</evidence>
<evidence type="ECO:0000259" key="1">
    <source>
        <dbReference type="PROSITE" id="PS50943"/>
    </source>
</evidence>
<feature type="domain" description="HTH cro/C1-type" evidence="1">
    <location>
        <begin position="59"/>
        <end position="113"/>
    </location>
</feature>
<dbReference type="AlphaFoldDB" id="A0A9X4RR10"/>
<gene>
    <name evidence="2" type="ORF">OLX77_11745</name>
</gene>
<dbReference type="PROSITE" id="PS50943">
    <property type="entry name" value="HTH_CROC1"/>
    <property type="match status" value="1"/>
</dbReference>
<dbReference type="SMART" id="SM00530">
    <property type="entry name" value="HTH_XRE"/>
    <property type="match status" value="1"/>
</dbReference>
<organism evidence="2 3">
    <name type="scientific">Thiovibrio frasassiensis</name>
    <dbReference type="NCBI Taxonomy" id="2984131"/>
    <lineage>
        <taxon>Bacteria</taxon>
        <taxon>Pseudomonadati</taxon>
        <taxon>Thermodesulfobacteriota</taxon>
        <taxon>Desulfobulbia</taxon>
        <taxon>Desulfobulbales</taxon>
        <taxon>Thiovibrionaceae</taxon>
        <taxon>Thiovibrio</taxon>
    </lineage>
</organism>
<dbReference type="Proteomes" id="UP001154240">
    <property type="component" value="Unassembled WGS sequence"/>
</dbReference>
<reference evidence="2" key="2">
    <citation type="submission" date="2022-10" db="EMBL/GenBank/DDBJ databases">
        <authorList>
            <person name="Aronson H.S."/>
        </authorList>
    </citation>
    <scope>NUCLEOTIDE SEQUENCE</scope>
    <source>
        <strain evidence="2">RS19-109</strain>
    </source>
</reference>
<protein>
    <submittedName>
        <fullName evidence="2">Helix-turn-helix domain-containing protein</fullName>
    </submittedName>
</protein>
<dbReference type="RefSeq" id="WP_307633791.1">
    <property type="nucleotide sequence ID" value="NZ_JAPHEH010000001.1"/>
</dbReference>
<dbReference type="GO" id="GO:0003677">
    <property type="term" value="F:DNA binding"/>
    <property type="evidence" value="ECO:0007669"/>
    <property type="project" value="InterPro"/>
</dbReference>
<dbReference type="Gene3D" id="1.10.260.40">
    <property type="entry name" value="lambda repressor-like DNA-binding domains"/>
    <property type="match status" value="1"/>
</dbReference>
<comment type="caution">
    <text evidence="2">The sequence shown here is derived from an EMBL/GenBank/DDBJ whole genome shotgun (WGS) entry which is preliminary data.</text>
</comment>
<reference evidence="2" key="1">
    <citation type="journal article" date="2022" name="bioRxiv">
        <title>Thiovibrio frasassiensisgen. nov., sp. nov., an autotrophic, elemental sulfur disproportionating bacterium isolated from sulfidic karst sediment, and proposal of Thiovibrionaceae fam. nov.</title>
        <authorList>
            <person name="Aronson H."/>
            <person name="Thomas C."/>
            <person name="Bhattacharyya M."/>
            <person name="Eckstein S."/>
            <person name="Jensen S."/>
            <person name="Barco R."/>
            <person name="Macalady J."/>
            <person name="Amend J."/>
        </authorList>
    </citation>
    <scope>NUCLEOTIDE SEQUENCE</scope>
    <source>
        <strain evidence="2">RS19-109</strain>
    </source>
</reference>
<evidence type="ECO:0000313" key="2">
    <source>
        <dbReference type="EMBL" id="MDG4476827.1"/>
    </source>
</evidence>
<dbReference type="CDD" id="cd00093">
    <property type="entry name" value="HTH_XRE"/>
    <property type="match status" value="1"/>
</dbReference>
<dbReference type="EMBL" id="JAPHEH010000001">
    <property type="protein sequence ID" value="MDG4476827.1"/>
    <property type="molecule type" value="Genomic_DNA"/>
</dbReference>
<keyword evidence="3" id="KW-1185">Reference proteome</keyword>
<dbReference type="InterPro" id="IPR001387">
    <property type="entry name" value="Cro/C1-type_HTH"/>
</dbReference>
<dbReference type="Pfam" id="PF01381">
    <property type="entry name" value="HTH_3"/>
    <property type="match status" value="1"/>
</dbReference>
<dbReference type="SUPFAM" id="SSF47413">
    <property type="entry name" value="lambda repressor-like DNA-binding domains"/>
    <property type="match status" value="1"/>
</dbReference>
<proteinExistence type="predicted"/>
<accession>A0A9X4RR10</accession>